<dbReference type="InterPro" id="IPR036020">
    <property type="entry name" value="WW_dom_sf"/>
</dbReference>
<keyword evidence="3" id="KW-1185">Reference proteome</keyword>
<reference evidence="2 3" key="1">
    <citation type="submission" date="2021-04" db="EMBL/GenBank/DDBJ databases">
        <authorList>
            <person name="Bliznina A."/>
        </authorList>
    </citation>
    <scope>NUCLEOTIDE SEQUENCE [LARGE SCALE GENOMIC DNA]</scope>
</reference>
<feature type="domain" description="WW" evidence="1">
    <location>
        <begin position="23"/>
        <end position="56"/>
    </location>
</feature>
<dbReference type="Proteomes" id="UP001158576">
    <property type="component" value="Chromosome XSR"/>
</dbReference>
<protein>
    <submittedName>
        <fullName evidence="2">Oidioi.mRNA.OKI2018_I69.XSR.g13832.t1.cds</fullName>
    </submittedName>
</protein>
<name>A0ABN7SBS8_OIKDI</name>
<dbReference type="EMBL" id="OU015569">
    <property type="protein sequence ID" value="CAG5094745.1"/>
    <property type="molecule type" value="Genomic_DNA"/>
</dbReference>
<dbReference type="PROSITE" id="PS50020">
    <property type="entry name" value="WW_DOMAIN_2"/>
    <property type="match status" value="1"/>
</dbReference>
<proteinExistence type="predicted"/>
<sequence>MFADLGSGECQWIAPVGVPVKPFSMNQWWELFDHASGRFYYYNTVKSMTVWHRPIDADIIPLARFQQKEEEEKMKARLPSSAGHSMSSREDLIEAIQEETIPPKFSTFQPKSFSGHQHSRSNVIVPIRETNAKLKFKEPLHQRSQSCVPDASRCIQQEMPETRVPGVGAERPRTPPTLSRKAQSAFSTPILARVFKYS</sequence>
<dbReference type="PANTHER" id="PTHR45876:SF8">
    <property type="entry name" value="FI04035P"/>
    <property type="match status" value="1"/>
</dbReference>
<evidence type="ECO:0000313" key="2">
    <source>
        <dbReference type="EMBL" id="CAG5094745.1"/>
    </source>
</evidence>
<dbReference type="InterPro" id="IPR001202">
    <property type="entry name" value="WW_dom"/>
</dbReference>
<evidence type="ECO:0000313" key="3">
    <source>
        <dbReference type="Proteomes" id="UP001158576"/>
    </source>
</evidence>
<accession>A0ABN7SBS8</accession>
<dbReference type="Gene3D" id="2.20.70.10">
    <property type="match status" value="1"/>
</dbReference>
<gene>
    <name evidence="2" type="ORF">OKIOD_LOCUS5390</name>
</gene>
<evidence type="ECO:0000259" key="1">
    <source>
        <dbReference type="PROSITE" id="PS50020"/>
    </source>
</evidence>
<dbReference type="PANTHER" id="PTHR45876">
    <property type="entry name" value="FI04035P"/>
    <property type="match status" value="1"/>
</dbReference>
<dbReference type="SUPFAM" id="SSF51045">
    <property type="entry name" value="WW domain"/>
    <property type="match status" value="1"/>
</dbReference>
<organism evidence="2 3">
    <name type="scientific">Oikopleura dioica</name>
    <name type="common">Tunicate</name>
    <dbReference type="NCBI Taxonomy" id="34765"/>
    <lineage>
        <taxon>Eukaryota</taxon>
        <taxon>Metazoa</taxon>
        <taxon>Chordata</taxon>
        <taxon>Tunicata</taxon>
        <taxon>Appendicularia</taxon>
        <taxon>Copelata</taxon>
        <taxon>Oikopleuridae</taxon>
        <taxon>Oikopleura</taxon>
    </lineage>
</organism>